<evidence type="ECO:0000256" key="6">
    <source>
        <dbReference type="HAMAP-Rule" id="MF_01925"/>
    </source>
</evidence>
<evidence type="ECO:0000256" key="4">
    <source>
        <dbReference type="ARBA" id="ARBA00023002"/>
    </source>
</evidence>
<comment type="similarity">
    <text evidence="1 6">Belongs to the pyrroline-5-carboxylate reductase family.</text>
</comment>
<reference evidence="10 11" key="1">
    <citation type="submission" date="2018-10" db="EMBL/GenBank/DDBJ databases">
        <title>Anaerotruncus faecis sp. nov., isolated from human feces.</title>
        <authorList>
            <person name="Wang Y.-J."/>
        </authorList>
    </citation>
    <scope>NUCLEOTIDE SEQUENCE [LARGE SCALE GENOMIC DNA]</scope>
    <source>
        <strain evidence="10 11">22A2-44</strain>
    </source>
</reference>
<evidence type="ECO:0000256" key="1">
    <source>
        <dbReference type="ARBA" id="ARBA00005525"/>
    </source>
</evidence>
<comment type="function">
    <text evidence="5 6">Catalyzes the reduction of 1-pyrroline-5-carboxylate (PCA) to L-proline.</text>
</comment>
<accession>A0A498CUV0</accession>
<comment type="pathway">
    <text evidence="6">Amino-acid biosynthesis; L-proline biosynthesis; L-proline from L-glutamate 5-semialdehyde: step 1/1.</text>
</comment>
<evidence type="ECO:0000256" key="5">
    <source>
        <dbReference type="ARBA" id="ARBA00058118"/>
    </source>
</evidence>
<dbReference type="InterPro" id="IPR008927">
    <property type="entry name" value="6-PGluconate_DH-like_C_sf"/>
</dbReference>
<dbReference type="InterPro" id="IPR028939">
    <property type="entry name" value="P5C_Rdtase_cat_N"/>
</dbReference>
<dbReference type="FunFam" id="1.10.3730.10:FF:000001">
    <property type="entry name" value="Pyrroline-5-carboxylate reductase"/>
    <property type="match status" value="1"/>
</dbReference>
<protein>
    <recommendedName>
        <fullName evidence="6 7">Pyrroline-5-carboxylate reductase</fullName>
        <shortName evidence="6">P5C reductase</shortName>
        <shortName evidence="6">P5CR</shortName>
        <ecNumber evidence="6 7">1.5.1.2</ecNumber>
    </recommendedName>
    <alternativeName>
        <fullName evidence="6">PCA reductase</fullName>
    </alternativeName>
</protein>
<dbReference type="GO" id="GO:0004735">
    <property type="term" value="F:pyrroline-5-carboxylate reductase activity"/>
    <property type="evidence" value="ECO:0007669"/>
    <property type="project" value="UniProtKB-UniRule"/>
</dbReference>
<dbReference type="PANTHER" id="PTHR11645:SF0">
    <property type="entry name" value="PYRROLINE-5-CARBOXYLATE REDUCTASE 3"/>
    <property type="match status" value="1"/>
</dbReference>
<dbReference type="Proteomes" id="UP000276301">
    <property type="component" value="Unassembled WGS sequence"/>
</dbReference>
<organism evidence="10 11">
    <name type="scientific">Anaerotruncus massiliensis</name>
    <name type="common">ex Liu et al. 2021</name>
    <dbReference type="NCBI Taxonomy" id="2321404"/>
    <lineage>
        <taxon>Bacteria</taxon>
        <taxon>Bacillati</taxon>
        <taxon>Bacillota</taxon>
        <taxon>Clostridia</taxon>
        <taxon>Eubacteriales</taxon>
        <taxon>Oscillospiraceae</taxon>
        <taxon>Anaerotruncus</taxon>
    </lineage>
</organism>
<dbReference type="Pfam" id="PF14748">
    <property type="entry name" value="P5CR_dimer"/>
    <property type="match status" value="1"/>
</dbReference>
<comment type="subcellular location">
    <subcellularLocation>
        <location evidence="6">Cytoplasm</location>
    </subcellularLocation>
</comment>
<dbReference type="NCBIfam" id="TIGR00112">
    <property type="entry name" value="proC"/>
    <property type="match status" value="1"/>
</dbReference>
<dbReference type="EMBL" id="RCHT01000001">
    <property type="protein sequence ID" value="RLL14862.1"/>
    <property type="molecule type" value="Genomic_DNA"/>
</dbReference>
<dbReference type="PANTHER" id="PTHR11645">
    <property type="entry name" value="PYRROLINE-5-CARBOXYLATE REDUCTASE"/>
    <property type="match status" value="1"/>
</dbReference>
<evidence type="ECO:0000256" key="7">
    <source>
        <dbReference type="NCBIfam" id="TIGR00112"/>
    </source>
</evidence>
<keyword evidence="2 6" id="KW-0641">Proline biosynthesis</keyword>
<dbReference type="InterPro" id="IPR036291">
    <property type="entry name" value="NAD(P)-bd_dom_sf"/>
</dbReference>
<keyword evidence="4 6" id="KW-0560">Oxidoreductase</keyword>
<gene>
    <name evidence="6 10" type="primary">proC</name>
    <name evidence="10" type="ORF">D4A47_00585</name>
</gene>
<dbReference type="SUPFAM" id="SSF48179">
    <property type="entry name" value="6-phosphogluconate dehydrogenase C-terminal domain-like"/>
    <property type="match status" value="1"/>
</dbReference>
<evidence type="ECO:0000313" key="10">
    <source>
        <dbReference type="EMBL" id="RLL14862.1"/>
    </source>
</evidence>
<dbReference type="InterPro" id="IPR029036">
    <property type="entry name" value="P5CR_dimer"/>
</dbReference>
<evidence type="ECO:0000256" key="3">
    <source>
        <dbReference type="ARBA" id="ARBA00022857"/>
    </source>
</evidence>
<dbReference type="SUPFAM" id="SSF51735">
    <property type="entry name" value="NAD(P)-binding Rossmann-fold domains"/>
    <property type="match status" value="1"/>
</dbReference>
<dbReference type="EC" id="1.5.1.2" evidence="6 7"/>
<dbReference type="InterPro" id="IPR000304">
    <property type="entry name" value="Pyrroline-COOH_reductase"/>
</dbReference>
<comment type="catalytic activity">
    <reaction evidence="6">
        <text>L-proline + NAD(+) = (S)-1-pyrroline-5-carboxylate + NADH + 2 H(+)</text>
        <dbReference type="Rhea" id="RHEA:14105"/>
        <dbReference type="ChEBI" id="CHEBI:15378"/>
        <dbReference type="ChEBI" id="CHEBI:17388"/>
        <dbReference type="ChEBI" id="CHEBI:57540"/>
        <dbReference type="ChEBI" id="CHEBI:57945"/>
        <dbReference type="ChEBI" id="CHEBI:60039"/>
        <dbReference type="EC" id="1.5.1.2"/>
    </reaction>
</comment>
<dbReference type="Pfam" id="PF03807">
    <property type="entry name" value="F420_oxidored"/>
    <property type="match status" value="1"/>
</dbReference>
<comment type="catalytic activity">
    <reaction evidence="6">
        <text>L-proline + NADP(+) = (S)-1-pyrroline-5-carboxylate + NADPH + 2 H(+)</text>
        <dbReference type="Rhea" id="RHEA:14109"/>
        <dbReference type="ChEBI" id="CHEBI:15378"/>
        <dbReference type="ChEBI" id="CHEBI:17388"/>
        <dbReference type="ChEBI" id="CHEBI:57783"/>
        <dbReference type="ChEBI" id="CHEBI:58349"/>
        <dbReference type="ChEBI" id="CHEBI:60039"/>
        <dbReference type="EC" id="1.5.1.2"/>
    </reaction>
</comment>
<proteinExistence type="inferred from homology"/>
<name>A0A498CUV0_9FIRM</name>
<keyword evidence="3 6" id="KW-0521">NADP</keyword>
<evidence type="ECO:0000256" key="2">
    <source>
        <dbReference type="ARBA" id="ARBA00022650"/>
    </source>
</evidence>
<feature type="domain" description="Pyrroline-5-carboxylate reductase catalytic N-terminal" evidence="8">
    <location>
        <begin position="1"/>
        <end position="86"/>
    </location>
</feature>
<dbReference type="HAMAP" id="MF_01925">
    <property type="entry name" value="P5C_reductase"/>
    <property type="match status" value="1"/>
</dbReference>
<dbReference type="GO" id="GO:0055129">
    <property type="term" value="P:L-proline biosynthetic process"/>
    <property type="evidence" value="ECO:0007669"/>
    <property type="project" value="UniProtKB-UniRule"/>
</dbReference>
<dbReference type="PIRSF" id="PIRSF000193">
    <property type="entry name" value="Pyrrol-5-carb_rd"/>
    <property type="match status" value="1"/>
</dbReference>
<feature type="domain" description="Pyrroline-5-carboxylate reductase dimerisation" evidence="9">
    <location>
        <begin position="150"/>
        <end position="253"/>
    </location>
</feature>
<dbReference type="UniPathway" id="UPA00098">
    <property type="reaction ID" value="UER00361"/>
</dbReference>
<dbReference type="AlphaFoldDB" id="A0A498CUV0"/>
<dbReference type="Gene3D" id="3.40.50.720">
    <property type="entry name" value="NAD(P)-binding Rossmann-like Domain"/>
    <property type="match status" value="1"/>
</dbReference>
<keyword evidence="6" id="KW-0963">Cytoplasm</keyword>
<evidence type="ECO:0000259" key="9">
    <source>
        <dbReference type="Pfam" id="PF14748"/>
    </source>
</evidence>
<evidence type="ECO:0000259" key="8">
    <source>
        <dbReference type="Pfam" id="PF03807"/>
    </source>
</evidence>
<sequence length="255" mass="27142">MAGAIIDGITGSGMLAPAQVAVYDIRESQREHYAARGFKVSASAAALVDGCDYVVLSVKPQNFADVLAEIKGHPRPETVFVTIAAGISAEFIKEALGCDAKVVRVMPNTPLLIGCGSTAMSRVAPATEEEFAFVKSVFASAGGVEEISPDKMNEVIPLNGSSPAYIYLFAKVFVDRAVELGFDADVANRLFCNTLIGSARMMLESGKSHQELIDMVTSPKGTTFEGLAALERCGFDKALIACFDDTVRRAYELGK</sequence>
<comment type="caution">
    <text evidence="10">The sequence shown here is derived from an EMBL/GenBank/DDBJ whole genome shotgun (WGS) entry which is preliminary data.</text>
</comment>
<dbReference type="Gene3D" id="1.10.3730.10">
    <property type="entry name" value="ProC C-terminal domain-like"/>
    <property type="match status" value="1"/>
</dbReference>
<dbReference type="GO" id="GO:0005737">
    <property type="term" value="C:cytoplasm"/>
    <property type="evidence" value="ECO:0007669"/>
    <property type="project" value="UniProtKB-SubCell"/>
</dbReference>
<evidence type="ECO:0000313" key="11">
    <source>
        <dbReference type="Proteomes" id="UP000276301"/>
    </source>
</evidence>
<keyword evidence="11" id="KW-1185">Reference proteome</keyword>
<keyword evidence="6" id="KW-0028">Amino-acid biosynthesis</keyword>